<reference evidence="1 2" key="1">
    <citation type="submission" date="2016-02" db="EMBL/GenBank/DDBJ databases">
        <title>Discovery of a natural microsporidian pathogen with a broad tissue tropism in Caenorhabditis elegans.</title>
        <authorList>
            <person name="Luallen R.J."/>
            <person name="Reinke A.W."/>
            <person name="Tong L."/>
            <person name="Botts M.R."/>
            <person name="Felix M.-A."/>
            <person name="Troemel E.R."/>
        </authorList>
    </citation>
    <scope>NUCLEOTIDE SEQUENCE [LARGE SCALE GENOMIC DNA]</scope>
    <source>
        <strain evidence="1 2">JUm2807</strain>
    </source>
</reference>
<gene>
    <name evidence="1" type="ORF">NEDG_00045</name>
</gene>
<name>A0A177EJL2_9MICR</name>
<protein>
    <submittedName>
        <fullName evidence="1">Uncharacterized protein</fullName>
    </submittedName>
</protein>
<dbReference type="RefSeq" id="XP_067545171.1">
    <property type="nucleotide sequence ID" value="XM_067687463.1"/>
</dbReference>
<accession>A0A177EJL2</accession>
<organism evidence="1 2">
    <name type="scientific">Nematocida displodere</name>
    <dbReference type="NCBI Taxonomy" id="1805483"/>
    <lineage>
        <taxon>Eukaryota</taxon>
        <taxon>Fungi</taxon>
        <taxon>Fungi incertae sedis</taxon>
        <taxon>Microsporidia</taxon>
        <taxon>Nematocida</taxon>
    </lineage>
</organism>
<dbReference type="VEuPathDB" id="MicrosporidiaDB:NEDG_00045"/>
<sequence length="120" mass="13336">MIWGIERLSVHRQKEWTHTLAAPFLKLTASLTRTHVIISATYFGSEEVLVCVLAAAATSVHCSKDLALFAGPLRVQLKLCSARAAQTLHRRLIYTQKMLRFIQGMQKVRLPSASAPGPPR</sequence>
<dbReference type="OrthoDB" id="2200546at2759"/>
<proteinExistence type="predicted"/>
<dbReference type="Proteomes" id="UP000185944">
    <property type="component" value="Unassembled WGS sequence"/>
</dbReference>
<dbReference type="AlphaFoldDB" id="A0A177EJL2"/>
<dbReference type="EMBL" id="LTDL01000014">
    <property type="protein sequence ID" value="OAG31570.1"/>
    <property type="molecule type" value="Genomic_DNA"/>
</dbReference>
<evidence type="ECO:0000313" key="1">
    <source>
        <dbReference type="EMBL" id="OAG31570.1"/>
    </source>
</evidence>
<keyword evidence="2" id="KW-1185">Reference proteome</keyword>
<dbReference type="GeneID" id="93646395"/>
<comment type="caution">
    <text evidence="1">The sequence shown here is derived from an EMBL/GenBank/DDBJ whole genome shotgun (WGS) entry which is preliminary data.</text>
</comment>
<evidence type="ECO:0000313" key="2">
    <source>
        <dbReference type="Proteomes" id="UP000185944"/>
    </source>
</evidence>